<evidence type="ECO:0000313" key="2">
    <source>
        <dbReference type="EMBL" id="CDM69303.1"/>
    </source>
</evidence>
<dbReference type="EMBL" id="HG917868">
    <property type="protein sequence ID" value="CDM69303.1"/>
    <property type="molecule type" value="Genomic_DNA"/>
</dbReference>
<keyword evidence="3" id="KW-1185">Reference proteome</keyword>
<organism evidence="2 3">
    <name type="scientific">Clostridium bornimense</name>
    <dbReference type="NCBI Taxonomy" id="1216932"/>
    <lineage>
        <taxon>Bacteria</taxon>
        <taxon>Bacillati</taxon>
        <taxon>Bacillota</taxon>
        <taxon>Clostridia</taxon>
        <taxon>Eubacteriales</taxon>
        <taxon>Clostridiaceae</taxon>
        <taxon>Clostridium</taxon>
    </lineage>
</organism>
<proteinExistence type="predicted"/>
<dbReference type="PATRIC" id="fig|1216932.3.peg.2146"/>
<evidence type="ECO:0000313" key="3">
    <source>
        <dbReference type="Proteomes" id="UP000019426"/>
    </source>
</evidence>
<feature type="transmembrane region" description="Helical" evidence="1">
    <location>
        <begin position="62"/>
        <end position="84"/>
    </location>
</feature>
<name>W6RXX2_9CLOT</name>
<dbReference type="AlphaFoldDB" id="W6RXX2"/>
<sequence>MKIEMFDFGKLMLFIVLTIYFGYRFKKERLVSDLILSLIFLLGVTAAKFIFPEYRTVFQSNIIYIVVNNTILVIVVALIIYYGYVKIKSRKNMG</sequence>
<dbReference type="HOGENOM" id="CLU_2381076_0_0_9"/>
<feature type="transmembrane region" description="Helical" evidence="1">
    <location>
        <begin position="6"/>
        <end position="23"/>
    </location>
</feature>
<dbReference type="KEGG" id="clt:CM240_2146"/>
<dbReference type="STRING" id="1216932.CM240_2146"/>
<dbReference type="Proteomes" id="UP000019426">
    <property type="component" value="Chromosome M2/40_rep1"/>
</dbReference>
<keyword evidence="1" id="KW-0812">Transmembrane</keyword>
<accession>W6RXX2</accession>
<gene>
    <name evidence="2" type="ORF">CM240_2146</name>
</gene>
<keyword evidence="1" id="KW-0472">Membrane</keyword>
<reference evidence="2 3" key="1">
    <citation type="submission" date="2013-11" db="EMBL/GenBank/DDBJ databases">
        <title>Complete genome sequence of Clostridum sp. M2/40.</title>
        <authorList>
            <person name="Wibberg D."/>
            <person name="Puehler A."/>
            <person name="Schlueter A."/>
        </authorList>
    </citation>
    <scope>NUCLEOTIDE SEQUENCE [LARGE SCALE GENOMIC DNA]</scope>
    <source>
        <strain evidence="3">M2/40</strain>
    </source>
</reference>
<feature type="transmembrane region" description="Helical" evidence="1">
    <location>
        <begin position="30"/>
        <end position="50"/>
    </location>
</feature>
<keyword evidence="1" id="KW-1133">Transmembrane helix</keyword>
<protein>
    <submittedName>
        <fullName evidence="2">Putative membrane protein</fullName>
    </submittedName>
</protein>
<dbReference type="RefSeq" id="WP_044039023.1">
    <property type="nucleotide sequence ID" value="NZ_HG917868.1"/>
</dbReference>
<evidence type="ECO:0000256" key="1">
    <source>
        <dbReference type="SAM" id="Phobius"/>
    </source>
</evidence>